<keyword evidence="3" id="KW-1185">Reference proteome</keyword>
<reference evidence="2 3" key="1">
    <citation type="submission" date="2023-03" db="EMBL/GenBank/DDBJ databases">
        <title>High recombination rates correlate with genetic variation in Cardiocondyla obscurior ants.</title>
        <authorList>
            <person name="Errbii M."/>
        </authorList>
    </citation>
    <scope>NUCLEOTIDE SEQUENCE [LARGE SCALE GENOMIC DNA]</scope>
    <source>
        <strain evidence="2">Alpha-2009</strain>
        <tissue evidence="2">Whole body</tissue>
    </source>
</reference>
<evidence type="ECO:0000313" key="3">
    <source>
        <dbReference type="Proteomes" id="UP001430953"/>
    </source>
</evidence>
<dbReference type="EMBL" id="JADYXP020000010">
    <property type="protein sequence ID" value="KAL0115835.1"/>
    <property type="molecule type" value="Genomic_DNA"/>
</dbReference>
<accession>A0AAW2FKR8</accession>
<proteinExistence type="predicted"/>
<keyword evidence="1" id="KW-0472">Membrane</keyword>
<name>A0AAW2FKR8_9HYME</name>
<dbReference type="AlphaFoldDB" id="A0AAW2FKR8"/>
<dbReference type="Proteomes" id="UP001430953">
    <property type="component" value="Unassembled WGS sequence"/>
</dbReference>
<organism evidence="2 3">
    <name type="scientific">Cardiocondyla obscurior</name>
    <dbReference type="NCBI Taxonomy" id="286306"/>
    <lineage>
        <taxon>Eukaryota</taxon>
        <taxon>Metazoa</taxon>
        <taxon>Ecdysozoa</taxon>
        <taxon>Arthropoda</taxon>
        <taxon>Hexapoda</taxon>
        <taxon>Insecta</taxon>
        <taxon>Pterygota</taxon>
        <taxon>Neoptera</taxon>
        <taxon>Endopterygota</taxon>
        <taxon>Hymenoptera</taxon>
        <taxon>Apocrita</taxon>
        <taxon>Aculeata</taxon>
        <taxon>Formicoidea</taxon>
        <taxon>Formicidae</taxon>
        <taxon>Myrmicinae</taxon>
        <taxon>Cardiocondyla</taxon>
    </lineage>
</organism>
<evidence type="ECO:0000256" key="1">
    <source>
        <dbReference type="SAM" id="Phobius"/>
    </source>
</evidence>
<evidence type="ECO:0000313" key="2">
    <source>
        <dbReference type="EMBL" id="KAL0115835.1"/>
    </source>
</evidence>
<keyword evidence="1" id="KW-1133">Transmembrane helix</keyword>
<feature type="transmembrane region" description="Helical" evidence="1">
    <location>
        <begin position="73"/>
        <end position="99"/>
    </location>
</feature>
<sequence>MTHFALMEQIRVRGRCYRIIFETCQIIIYHCYLYTCYFSRSDNILRYRSCNRLCDHFYRHTGKNVERTHTRCFFTFFFSFNNFFTRCNFILFIILIFYVKRLDVGHHNWIVLSFPIAKMSFKRQFSAASSACPIPMFGRKIFHYLEVFSWI</sequence>
<protein>
    <submittedName>
        <fullName evidence="2">Uncharacterized protein</fullName>
    </submittedName>
</protein>
<gene>
    <name evidence="2" type="ORF">PUN28_011008</name>
</gene>
<keyword evidence="1" id="KW-0812">Transmembrane</keyword>
<comment type="caution">
    <text evidence="2">The sequence shown here is derived from an EMBL/GenBank/DDBJ whole genome shotgun (WGS) entry which is preliminary data.</text>
</comment>